<name>A0ACB0LHV3_TRIPR</name>
<organism evidence="1 2">
    <name type="scientific">Trifolium pratense</name>
    <name type="common">Red clover</name>
    <dbReference type="NCBI Taxonomy" id="57577"/>
    <lineage>
        <taxon>Eukaryota</taxon>
        <taxon>Viridiplantae</taxon>
        <taxon>Streptophyta</taxon>
        <taxon>Embryophyta</taxon>
        <taxon>Tracheophyta</taxon>
        <taxon>Spermatophyta</taxon>
        <taxon>Magnoliopsida</taxon>
        <taxon>eudicotyledons</taxon>
        <taxon>Gunneridae</taxon>
        <taxon>Pentapetalae</taxon>
        <taxon>rosids</taxon>
        <taxon>fabids</taxon>
        <taxon>Fabales</taxon>
        <taxon>Fabaceae</taxon>
        <taxon>Papilionoideae</taxon>
        <taxon>50 kb inversion clade</taxon>
        <taxon>NPAAA clade</taxon>
        <taxon>Hologalegina</taxon>
        <taxon>IRL clade</taxon>
        <taxon>Trifolieae</taxon>
        <taxon>Trifolium</taxon>
    </lineage>
</organism>
<dbReference type="Proteomes" id="UP001177021">
    <property type="component" value="Unassembled WGS sequence"/>
</dbReference>
<reference evidence="1" key="1">
    <citation type="submission" date="2023-10" db="EMBL/GenBank/DDBJ databases">
        <authorList>
            <person name="Rodriguez Cubillos JULIANA M."/>
            <person name="De Vega J."/>
        </authorList>
    </citation>
    <scope>NUCLEOTIDE SEQUENCE</scope>
</reference>
<comment type="caution">
    <text evidence="1">The sequence shown here is derived from an EMBL/GenBank/DDBJ whole genome shotgun (WGS) entry which is preliminary data.</text>
</comment>
<sequence length="238" mass="26777">MSTMTSEQRKVYDTIMTRVNENKHGVFFLYGYGGTGMTFIWRVMSAALRSKGEIVLTVVSSGIVALLILGGRTTHSRFCIPLNVDEFSTCTIVPKSPLALLIQKAKLIIWDEAPMMHKRCFKAVDRTLKYILKPVDEKNKHIPFGGKVVVFGGDFRQILPVISKGTRPEVVHATINFSVLWNFCEVLTLSKNTRLLGGASSADVEQRRLFSEWILGVGDGEIKDDNDDDLYLTFHQIY</sequence>
<keyword evidence="2" id="KW-1185">Reference proteome</keyword>
<accession>A0ACB0LHV3</accession>
<proteinExistence type="predicted"/>
<gene>
    <name evidence="1" type="ORF">MILVUS5_LOCUS32470</name>
</gene>
<evidence type="ECO:0000313" key="2">
    <source>
        <dbReference type="Proteomes" id="UP001177021"/>
    </source>
</evidence>
<dbReference type="EMBL" id="CASHSV030000513">
    <property type="protein sequence ID" value="CAJ2667983.1"/>
    <property type="molecule type" value="Genomic_DNA"/>
</dbReference>
<evidence type="ECO:0000313" key="1">
    <source>
        <dbReference type="EMBL" id="CAJ2667983.1"/>
    </source>
</evidence>
<protein>
    <submittedName>
        <fullName evidence="1">Uncharacterized protein</fullName>
    </submittedName>
</protein>